<evidence type="ECO:0000313" key="2">
    <source>
        <dbReference type="Proteomes" id="UP001607303"/>
    </source>
</evidence>
<accession>A0ABD2AYM7</accession>
<proteinExistence type="predicted"/>
<evidence type="ECO:0000313" key="1">
    <source>
        <dbReference type="EMBL" id="KAL2724820.1"/>
    </source>
</evidence>
<dbReference type="Proteomes" id="UP001607303">
    <property type="component" value="Unassembled WGS sequence"/>
</dbReference>
<sequence>MHRQKERNGNKCNTYGPSCNFWLRTKLTIAATCTKLTTIATECVRRTAWRSSRGTNSEPSNKNEVEFVDFVKTQQNGDRGWIIKVEEKRKSKEEKTRKREKESED</sequence>
<reference evidence="1 2" key="1">
    <citation type="journal article" date="2024" name="Ann. Entomol. Soc. Am.">
        <title>Genomic analyses of the southern and eastern yellowjacket wasps (Hymenoptera: Vespidae) reveal evolutionary signatures of social life.</title>
        <authorList>
            <person name="Catto M.A."/>
            <person name="Caine P.B."/>
            <person name="Orr S.E."/>
            <person name="Hunt B.G."/>
            <person name="Goodisman M.A.D."/>
        </authorList>
    </citation>
    <scope>NUCLEOTIDE SEQUENCE [LARGE SCALE GENOMIC DNA]</scope>
    <source>
        <strain evidence="1">232</strain>
        <tissue evidence="1">Head and thorax</tissue>
    </source>
</reference>
<gene>
    <name evidence="1" type="ORF">V1477_018681</name>
</gene>
<keyword evidence="2" id="KW-1185">Reference proteome</keyword>
<protein>
    <submittedName>
        <fullName evidence="1">Uncharacterized protein</fullName>
    </submittedName>
</protein>
<dbReference type="AlphaFoldDB" id="A0ABD2AYM7"/>
<dbReference type="EMBL" id="JAYRBN010000112">
    <property type="protein sequence ID" value="KAL2724820.1"/>
    <property type="molecule type" value="Genomic_DNA"/>
</dbReference>
<comment type="caution">
    <text evidence="1">The sequence shown here is derived from an EMBL/GenBank/DDBJ whole genome shotgun (WGS) entry which is preliminary data.</text>
</comment>
<organism evidence="1 2">
    <name type="scientific">Vespula maculifrons</name>
    <name type="common">Eastern yellow jacket</name>
    <name type="synonym">Wasp</name>
    <dbReference type="NCBI Taxonomy" id="7453"/>
    <lineage>
        <taxon>Eukaryota</taxon>
        <taxon>Metazoa</taxon>
        <taxon>Ecdysozoa</taxon>
        <taxon>Arthropoda</taxon>
        <taxon>Hexapoda</taxon>
        <taxon>Insecta</taxon>
        <taxon>Pterygota</taxon>
        <taxon>Neoptera</taxon>
        <taxon>Endopterygota</taxon>
        <taxon>Hymenoptera</taxon>
        <taxon>Apocrita</taxon>
        <taxon>Aculeata</taxon>
        <taxon>Vespoidea</taxon>
        <taxon>Vespidae</taxon>
        <taxon>Vespinae</taxon>
        <taxon>Vespula</taxon>
    </lineage>
</organism>
<name>A0ABD2AYM7_VESMC</name>